<sequence>MSSLTTHGGPASTFRSFLESLPLPSSFRNSPLIGKSTRRTSVGRHGTPGSSLAKGNAYETGRFDDLVDDEEGIGLVDGDDSASDDLKGDGTVLRRKSVFGEEDSNVRRVELRIGGMTCGACVASIESLLKTQPGIVSVQVSLLAERGIVEYDETVEDPAWTPEKIAEEIEDCGFEAQVVEKSLVTDVQMSVFGLVLWFKDLADVNQAKDVSDYLVALAGVNSLLFATPFDTIELNHSPTLIPLRQIVDLLAEKFPNLSVLPTLQSANNAQLASLQKLSEIASWRNTFWSSFMFAIPVFIVSMAAMWLPHWLMGWTMFRIIRGIYLGDVVALALTIPVQCFLARRFYISAWKSLKHGSATMDVLVVMGTTSAFTYSVFSMMTAPFSEDENFRPQTFFDTSTMLFTFISLGRYMENLAKGKTSAALTDLMSLTPSSATIFVDPETAFAGEPEGKTRKIPTELVEVGDVVLLVPGEKIPADGEVISGSSSVDESMVTGEAIPVLKNLGDAVIGGTVNGLGTMNVKVTRAGQDTALAQIVKLVDDAQTSKAPIQAFADRVAGIFVPIVMSLSLLTFFAWFILSHSLSNLPDIFTVPGATKLSVCLKLCISVIVVACPCALGLSTPTAVMVGTGVGAKNGILIKGGKALEACKDVRRVVLDKTGTITDGKMSVISVGWVPAPSSASTVYQPPSLEDEIDIPATLSLTTADSKTQRYMALSYLALAEARSEHPLALAVAVYAREVLLNAGLPAPEGEIVDFSSVTGQGIEATAHLANGRGSAQIRIGKKDYVVNGALDKGYHFPAVLESFEDHQANQARTVIFASIMPSTTDRFAVPIPIVALALMDAPKLSSARAIESLKMMGIKVTMLTGDALATAKAMARQVGIDENDVYAGVSPKGKAKIVSDLMEAEGGGVAMVGDGINDSPALVASSLGVALSSGTSVAIEAADIVLMRSDLLDVVAALDLGRTIFSKIKANLVWACFYNVLMIPLAMGFFLPWGWHLHPMMAGLAMAFSSVSVVASSLTLRWWRRPAAATMPGEPVETSGLLLGLRDLIDDMKERSIFLVENRRQRSNAKIQFQDVFRAVHNRVRGRKFSITAGTYDRRPSTHDYEVIPIDQMDRSDSRLDDGAIV</sequence>
<dbReference type="Proteomes" id="UP001230649">
    <property type="component" value="Unassembled WGS sequence"/>
</dbReference>
<protein>
    <submittedName>
        <fullName evidence="1">Uncharacterized protein</fullName>
    </submittedName>
</protein>
<reference evidence="1" key="1">
    <citation type="submission" date="2023-04" db="EMBL/GenBank/DDBJ databases">
        <title>Draft Genome sequencing of Naganishia species isolated from polar environments using Oxford Nanopore Technology.</title>
        <authorList>
            <person name="Leo P."/>
            <person name="Venkateswaran K."/>
        </authorList>
    </citation>
    <scope>NUCLEOTIDE SEQUENCE</scope>
    <source>
        <strain evidence="1">MNA-CCFEE 5262</strain>
    </source>
</reference>
<comment type="caution">
    <text evidence="1">The sequence shown here is derived from an EMBL/GenBank/DDBJ whole genome shotgun (WGS) entry which is preliminary data.</text>
</comment>
<evidence type="ECO:0000313" key="2">
    <source>
        <dbReference type="Proteomes" id="UP001230649"/>
    </source>
</evidence>
<dbReference type="EMBL" id="JASBWS010000015">
    <property type="protein sequence ID" value="KAJ9112433.1"/>
    <property type="molecule type" value="Genomic_DNA"/>
</dbReference>
<accession>A0ACC2WL36</accession>
<gene>
    <name evidence="1" type="ORF">QFC20_002221</name>
</gene>
<proteinExistence type="predicted"/>
<evidence type="ECO:0000313" key="1">
    <source>
        <dbReference type="EMBL" id="KAJ9112433.1"/>
    </source>
</evidence>
<keyword evidence="2" id="KW-1185">Reference proteome</keyword>
<name>A0ACC2WL36_9TREE</name>
<organism evidence="1 2">
    <name type="scientific">Naganishia adeliensis</name>
    <dbReference type="NCBI Taxonomy" id="92952"/>
    <lineage>
        <taxon>Eukaryota</taxon>
        <taxon>Fungi</taxon>
        <taxon>Dikarya</taxon>
        <taxon>Basidiomycota</taxon>
        <taxon>Agaricomycotina</taxon>
        <taxon>Tremellomycetes</taxon>
        <taxon>Filobasidiales</taxon>
        <taxon>Filobasidiaceae</taxon>
        <taxon>Naganishia</taxon>
    </lineage>
</organism>